<dbReference type="KEGG" id="dci:113466956"/>
<dbReference type="RefSeq" id="XP_026678611.1">
    <property type="nucleotide sequence ID" value="XM_026822810.1"/>
</dbReference>
<reference evidence="2" key="1">
    <citation type="submission" date="2025-08" db="UniProtKB">
        <authorList>
            <consortium name="RefSeq"/>
        </authorList>
    </citation>
    <scope>IDENTIFICATION</scope>
</reference>
<evidence type="ECO:0000313" key="2">
    <source>
        <dbReference type="RefSeq" id="XP_026678611.1"/>
    </source>
</evidence>
<dbReference type="Proteomes" id="UP000079169">
    <property type="component" value="Unplaced"/>
</dbReference>
<dbReference type="AlphaFoldDB" id="A0A3Q0IQP3"/>
<gene>
    <name evidence="2" type="primary">LOC113466956</name>
</gene>
<name>A0A3Q0IQP3_DIACI</name>
<evidence type="ECO:0000313" key="1">
    <source>
        <dbReference type="Proteomes" id="UP000079169"/>
    </source>
</evidence>
<sequence length="113" mass="13137">MWRLIAYITNITYKNLTRSSSKPQSGLFVYEIELLPSANIDSEEGRNLNIPASFKMMKKQNFLPQTSTASNVNQSHNIPQEIYDDILNLKLNLEKEVMLRKKLEEEYSIELGR</sequence>
<proteinExistence type="predicted"/>
<keyword evidence="1" id="KW-1185">Reference proteome</keyword>
<accession>A0A3Q0IQP3</accession>
<dbReference type="PaxDb" id="121845-A0A3Q0IQP3"/>
<dbReference type="GeneID" id="113466956"/>
<protein>
    <submittedName>
        <fullName evidence="2">Uncharacterized protein LOC113466956</fullName>
    </submittedName>
</protein>
<organism evidence="1 2">
    <name type="scientific">Diaphorina citri</name>
    <name type="common">Asian citrus psyllid</name>
    <dbReference type="NCBI Taxonomy" id="121845"/>
    <lineage>
        <taxon>Eukaryota</taxon>
        <taxon>Metazoa</taxon>
        <taxon>Ecdysozoa</taxon>
        <taxon>Arthropoda</taxon>
        <taxon>Hexapoda</taxon>
        <taxon>Insecta</taxon>
        <taxon>Pterygota</taxon>
        <taxon>Neoptera</taxon>
        <taxon>Paraneoptera</taxon>
        <taxon>Hemiptera</taxon>
        <taxon>Sternorrhyncha</taxon>
        <taxon>Psylloidea</taxon>
        <taxon>Psyllidae</taxon>
        <taxon>Diaphorininae</taxon>
        <taxon>Diaphorina</taxon>
    </lineage>
</organism>